<evidence type="ECO:0000313" key="2">
    <source>
        <dbReference type="Proteomes" id="UP000297245"/>
    </source>
</evidence>
<dbReference type="InterPro" id="IPR040521">
    <property type="entry name" value="KDZ"/>
</dbReference>
<organism evidence="1 2">
    <name type="scientific">Dendrothele bispora (strain CBS 962.96)</name>
    <dbReference type="NCBI Taxonomy" id="1314807"/>
    <lineage>
        <taxon>Eukaryota</taxon>
        <taxon>Fungi</taxon>
        <taxon>Dikarya</taxon>
        <taxon>Basidiomycota</taxon>
        <taxon>Agaricomycotina</taxon>
        <taxon>Agaricomycetes</taxon>
        <taxon>Agaricomycetidae</taxon>
        <taxon>Agaricales</taxon>
        <taxon>Agaricales incertae sedis</taxon>
        <taxon>Dendrothele</taxon>
    </lineage>
</organism>
<evidence type="ECO:0008006" key="3">
    <source>
        <dbReference type="Google" id="ProtNLM"/>
    </source>
</evidence>
<proteinExistence type="predicted"/>
<protein>
    <recommendedName>
        <fullName evidence="3">CxC2-like cysteine cluster KDZ transposase-associated domain-containing protein</fullName>
    </recommendedName>
</protein>
<dbReference type="AlphaFoldDB" id="A0A4S8KN97"/>
<dbReference type="OrthoDB" id="3214502at2759"/>
<dbReference type="EMBL" id="ML180571">
    <property type="protein sequence ID" value="THU77069.1"/>
    <property type="molecule type" value="Genomic_DNA"/>
</dbReference>
<evidence type="ECO:0000313" key="1">
    <source>
        <dbReference type="EMBL" id="THU77069.1"/>
    </source>
</evidence>
<keyword evidence="2" id="KW-1185">Reference proteome</keyword>
<accession>A0A4S8KN97</accession>
<dbReference type="Pfam" id="PF18758">
    <property type="entry name" value="KDZ"/>
    <property type="match status" value="1"/>
</dbReference>
<reference evidence="1 2" key="1">
    <citation type="journal article" date="2019" name="Nat. Ecol. Evol.">
        <title>Megaphylogeny resolves global patterns of mushroom evolution.</title>
        <authorList>
            <person name="Varga T."/>
            <person name="Krizsan K."/>
            <person name="Foldi C."/>
            <person name="Dima B."/>
            <person name="Sanchez-Garcia M."/>
            <person name="Sanchez-Ramirez S."/>
            <person name="Szollosi G.J."/>
            <person name="Szarkandi J.G."/>
            <person name="Papp V."/>
            <person name="Albert L."/>
            <person name="Andreopoulos W."/>
            <person name="Angelini C."/>
            <person name="Antonin V."/>
            <person name="Barry K.W."/>
            <person name="Bougher N.L."/>
            <person name="Buchanan P."/>
            <person name="Buyck B."/>
            <person name="Bense V."/>
            <person name="Catcheside P."/>
            <person name="Chovatia M."/>
            <person name="Cooper J."/>
            <person name="Damon W."/>
            <person name="Desjardin D."/>
            <person name="Finy P."/>
            <person name="Geml J."/>
            <person name="Haridas S."/>
            <person name="Hughes K."/>
            <person name="Justo A."/>
            <person name="Karasinski D."/>
            <person name="Kautmanova I."/>
            <person name="Kiss B."/>
            <person name="Kocsube S."/>
            <person name="Kotiranta H."/>
            <person name="LaButti K.M."/>
            <person name="Lechner B.E."/>
            <person name="Liimatainen K."/>
            <person name="Lipzen A."/>
            <person name="Lukacs Z."/>
            <person name="Mihaltcheva S."/>
            <person name="Morgado L.N."/>
            <person name="Niskanen T."/>
            <person name="Noordeloos M.E."/>
            <person name="Ohm R.A."/>
            <person name="Ortiz-Santana B."/>
            <person name="Ovrebo C."/>
            <person name="Racz N."/>
            <person name="Riley R."/>
            <person name="Savchenko A."/>
            <person name="Shiryaev A."/>
            <person name="Soop K."/>
            <person name="Spirin V."/>
            <person name="Szebenyi C."/>
            <person name="Tomsovsky M."/>
            <person name="Tulloss R.E."/>
            <person name="Uehling J."/>
            <person name="Grigoriev I.V."/>
            <person name="Vagvolgyi C."/>
            <person name="Papp T."/>
            <person name="Martin F.M."/>
            <person name="Miettinen O."/>
            <person name="Hibbett D.S."/>
            <person name="Nagy L.G."/>
        </authorList>
    </citation>
    <scope>NUCLEOTIDE SEQUENCE [LARGE SCALE GENOMIC DNA]</scope>
    <source>
        <strain evidence="1 2">CBS 962.96</strain>
    </source>
</reference>
<name>A0A4S8KN97_DENBC</name>
<dbReference type="Proteomes" id="UP000297245">
    <property type="component" value="Unassembled WGS sequence"/>
</dbReference>
<sequence length="323" mass="36757">MLTQFHILTLSGKINGFDYYRGLERLTDNTGKKIPNRYPTLLRVVRQWRHLRMLRRGGRGNDGEREIAETKLGELAVECIACPRPRINLPPGWDTASPDKRKRISSWRTDPTLQDGWAYYVEMGPYFEWMCSCTGLAALDHANTKFHEGYEDTGKGAGSCARHEFLLKNALAALQVGERYANMDYIMASLIRHISFLLALILAYDIACQWSKKLLQRLKNLPPLVRLNLTYRTIAFVIPKLHILGHLIKCQLKFSLNFTHGVGQTDAEGIERVWSGLGGVSTSLKEMGPGAHHDTLEDHIGHWNWYKLVNLGELSPYSAFYIT</sequence>
<gene>
    <name evidence="1" type="ORF">K435DRAFT_824420</name>
</gene>